<protein>
    <submittedName>
        <fullName evidence="1">Uncharacterized protein</fullName>
    </submittedName>
</protein>
<reference evidence="1" key="2">
    <citation type="journal article" date="2015" name="Fish Shellfish Immunol.">
        <title>Early steps in the European eel (Anguilla anguilla)-Vibrio vulnificus interaction in the gills: Role of the RtxA13 toxin.</title>
        <authorList>
            <person name="Callol A."/>
            <person name="Pajuelo D."/>
            <person name="Ebbesson L."/>
            <person name="Teles M."/>
            <person name="MacKenzie S."/>
            <person name="Amaro C."/>
        </authorList>
    </citation>
    <scope>NUCLEOTIDE SEQUENCE</scope>
</reference>
<dbReference type="EMBL" id="GBXM01067658">
    <property type="protein sequence ID" value="JAH40919.1"/>
    <property type="molecule type" value="Transcribed_RNA"/>
</dbReference>
<dbReference type="AlphaFoldDB" id="A0A0E9SHS4"/>
<organism evidence="1">
    <name type="scientific">Anguilla anguilla</name>
    <name type="common">European freshwater eel</name>
    <name type="synonym">Muraena anguilla</name>
    <dbReference type="NCBI Taxonomy" id="7936"/>
    <lineage>
        <taxon>Eukaryota</taxon>
        <taxon>Metazoa</taxon>
        <taxon>Chordata</taxon>
        <taxon>Craniata</taxon>
        <taxon>Vertebrata</taxon>
        <taxon>Euteleostomi</taxon>
        <taxon>Actinopterygii</taxon>
        <taxon>Neopterygii</taxon>
        <taxon>Teleostei</taxon>
        <taxon>Anguilliformes</taxon>
        <taxon>Anguillidae</taxon>
        <taxon>Anguilla</taxon>
    </lineage>
</organism>
<name>A0A0E9SHS4_ANGAN</name>
<accession>A0A0E9SHS4</accession>
<reference evidence="1" key="1">
    <citation type="submission" date="2014-11" db="EMBL/GenBank/DDBJ databases">
        <authorList>
            <person name="Amaro Gonzalez C."/>
        </authorList>
    </citation>
    <scope>NUCLEOTIDE SEQUENCE</scope>
</reference>
<sequence>MPSPICLVLDCKFSISDASQGFSHSCILKGLAPDYLTELLIPYSPPRLRSQDAGYVKIP</sequence>
<evidence type="ECO:0000313" key="1">
    <source>
        <dbReference type="EMBL" id="JAH40919.1"/>
    </source>
</evidence>
<proteinExistence type="predicted"/>